<evidence type="ECO:0000256" key="3">
    <source>
        <dbReference type="SAM" id="MobiDB-lite"/>
    </source>
</evidence>
<dbReference type="InParanoid" id="D8QBS5"/>
<keyword evidence="2" id="KW-0677">Repeat</keyword>
<feature type="region of interest" description="Disordered" evidence="3">
    <location>
        <begin position="618"/>
        <end position="640"/>
    </location>
</feature>
<dbReference type="STRING" id="578458.D8QBS5"/>
<dbReference type="PANTHER" id="PTHR15526">
    <property type="entry name" value="MUSKELIN"/>
    <property type="match status" value="1"/>
</dbReference>
<feature type="compositionally biased region" description="Low complexity" evidence="3">
    <location>
        <begin position="755"/>
        <end position="772"/>
    </location>
</feature>
<dbReference type="HOGENOM" id="CLU_004210_0_0_1"/>
<dbReference type="Proteomes" id="UP000007431">
    <property type="component" value="Unassembled WGS sequence"/>
</dbReference>
<evidence type="ECO:0000259" key="4">
    <source>
        <dbReference type="Pfam" id="PF06588"/>
    </source>
</evidence>
<dbReference type="Pfam" id="PF06588">
    <property type="entry name" value="Muskelin_N"/>
    <property type="match status" value="1"/>
</dbReference>
<dbReference type="Gene3D" id="2.60.120.260">
    <property type="entry name" value="Galactose-binding domain-like"/>
    <property type="match status" value="1"/>
</dbReference>
<accession>D8QBS5</accession>
<dbReference type="InterPro" id="IPR008979">
    <property type="entry name" value="Galactose-bd-like_sf"/>
</dbReference>
<dbReference type="PANTHER" id="PTHR15526:SF5">
    <property type="entry name" value="MUSKELIN"/>
    <property type="match status" value="1"/>
</dbReference>
<dbReference type="InterPro" id="IPR015915">
    <property type="entry name" value="Kelch-typ_b-propeller"/>
</dbReference>
<keyword evidence="6" id="KW-1185">Reference proteome</keyword>
<feature type="domain" description="Muskelin N-terminal" evidence="4">
    <location>
        <begin position="13"/>
        <end position="207"/>
    </location>
</feature>
<keyword evidence="1" id="KW-0880">Kelch repeat</keyword>
<reference evidence="5 6" key="1">
    <citation type="journal article" date="2010" name="Nat. Biotechnol.">
        <title>Genome sequence of the model mushroom Schizophyllum commune.</title>
        <authorList>
            <person name="Ohm R.A."/>
            <person name="de Jong J.F."/>
            <person name="Lugones L.G."/>
            <person name="Aerts A."/>
            <person name="Kothe E."/>
            <person name="Stajich J.E."/>
            <person name="de Vries R.P."/>
            <person name="Record E."/>
            <person name="Levasseur A."/>
            <person name="Baker S.E."/>
            <person name="Bartholomew K.A."/>
            <person name="Coutinho P.M."/>
            <person name="Erdmann S."/>
            <person name="Fowler T.J."/>
            <person name="Gathman A.C."/>
            <person name="Lombard V."/>
            <person name="Henrissat B."/>
            <person name="Knabe N."/>
            <person name="Kuees U."/>
            <person name="Lilly W.W."/>
            <person name="Lindquist E."/>
            <person name="Lucas S."/>
            <person name="Magnuson J.K."/>
            <person name="Piumi F."/>
            <person name="Raudaskoski M."/>
            <person name="Salamov A."/>
            <person name="Schmutz J."/>
            <person name="Schwarze F.W.M.R."/>
            <person name="vanKuyk P.A."/>
            <person name="Horton J.S."/>
            <person name="Grigoriev I.V."/>
            <person name="Woesten H.A.B."/>
        </authorList>
    </citation>
    <scope>NUCLEOTIDE SEQUENCE [LARGE SCALE GENOMIC DNA]</scope>
    <source>
        <strain evidence="6">H4-8 / FGSC 9210</strain>
    </source>
</reference>
<dbReference type="InterPro" id="IPR052456">
    <property type="entry name" value="CTLH_complex_component"/>
</dbReference>
<evidence type="ECO:0000256" key="1">
    <source>
        <dbReference type="ARBA" id="ARBA00022441"/>
    </source>
</evidence>
<feature type="compositionally biased region" description="Low complexity" evidence="3">
    <location>
        <begin position="351"/>
        <end position="378"/>
    </location>
</feature>
<organism evidence="6">
    <name type="scientific">Schizophyllum commune (strain H4-8 / FGSC 9210)</name>
    <name type="common">Split gill fungus</name>
    <dbReference type="NCBI Taxonomy" id="578458"/>
    <lineage>
        <taxon>Eukaryota</taxon>
        <taxon>Fungi</taxon>
        <taxon>Dikarya</taxon>
        <taxon>Basidiomycota</taxon>
        <taxon>Agaricomycotina</taxon>
        <taxon>Agaricomycetes</taxon>
        <taxon>Agaricomycetidae</taxon>
        <taxon>Agaricales</taxon>
        <taxon>Schizophyllaceae</taxon>
        <taxon>Schizophyllum</taxon>
    </lineage>
</organism>
<dbReference type="EMBL" id="GL377309">
    <property type="protein sequence ID" value="EFI94405.1"/>
    <property type="molecule type" value="Genomic_DNA"/>
</dbReference>
<protein>
    <recommendedName>
        <fullName evidence="4">Muskelin N-terminal domain-containing protein</fullName>
    </recommendedName>
</protein>
<gene>
    <name evidence="5" type="ORF">SCHCODRAFT_69494</name>
</gene>
<evidence type="ECO:0000313" key="6">
    <source>
        <dbReference type="Proteomes" id="UP000007431"/>
    </source>
</evidence>
<feature type="compositionally biased region" description="Low complexity" evidence="3">
    <location>
        <begin position="559"/>
        <end position="571"/>
    </location>
</feature>
<proteinExistence type="predicted"/>
<feature type="compositionally biased region" description="Acidic residues" evidence="3">
    <location>
        <begin position="735"/>
        <end position="751"/>
    </location>
</feature>
<dbReference type="OMA" id="NKQDYKH"/>
<dbReference type="SUPFAM" id="SSF50965">
    <property type="entry name" value="Galactose oxidase, central domain"/>
    <property type="match status" value="1"/>
</dbReference>
<dbReference type="SUPFAM" id="SSF49785">
    <property type="entry name" value="Galactose-binding domain-like"/>
    <property type="match status" value="1"/>
</dbReference>
<feature type="region of interest" description="Disordered" evidence="3">
    <location>
        <begin position="558"/>
        <end position="580"/>
    </location>
</feature>
<evidence type="ECO:0000256" key="2">
    <source>
        <dbReference type="ARBA" id="ARBA00022737"/>
    </source>
</evidence>
<dbReference type="InterPro" id="IPR010565">
    <property type="entry name" value="Muskelin_N"/>
</dbReference>
<dbReference type="Gene3D" id="2.120.10.80">
    <property type="entry name" value="Kelch-type beta propeller"/>
    <property type="match status" value="2"/>
</dbReference>
<evidence type="ECO:0000313" key="5">
    <source>
        <dbReference type="EMBL" id="EFI94405.1"/>
    </source>
</evidence>
<dbReference type="FunCoup" id="D8QBS5">
    <property type="interactions" value="478"/>
</dbReference>
<feature type="compositionally biased region" description="Basic and acidic residues" evidence="3">
    <location>
        <begin position="725"/>
        <end position="734"/>
    </location>
</feature>
<name>D8QBS5_SCHCM</name>
<feature type="region of interest" description="Disordered" evidence="3">
    <location>
        <begin position="716"/>
        <end position="795"/>
    </location>
</feature>
<dbReference type="VEuPathDB" id="FungiDB:SCHCODRAFT_02703700"/>
<sequence>MSTRIPEPSSVPLRYHIESSSSHSGNYVAQNILIDNPADQSSRWSGATRSGPSKQWIILQLESLAVLKSITFGKFHKAHQCNMKEFAVLVGTSLDNMSRVLHASLKNDSMSESFTVKHTNNAGLSFPTRYVKIIPLSGHNPHFNTSIWHVSMTGISDEAYVQQVQRAYEEYRETMILRHVLKHLRQRRFLTPYESILTQTGLRTEHPLISQLYKSVVLDGDWEASEGLLEKIAQAGLFNSYLYSCQPHALWTRLRGADRDGDAPFQRAGHAMCFDPTRREIYIHGGWDGLRSLSDFWVYNIVEDTWRRISEGQQTGDGSDPGPRSCHKMVFDPNTGAIYLLGKLTGADSRAGAGSGGRAAAAASTGGAATPTPGGTSSMFRSEFHRFDTRSEGAGWRCLYDDTASVGGPPLIYDHQMVMDAEAQIIYDVDRPTDSSGPTVIPSRFGHSMVLDPDAKTLYIFGGQRDGKYLADMYAYDIETNSARELYTNFTNSGGPDPCFTQRAAIDPELKEIYVLCGLVRPQNTQGGQTILQNTSPYYVYRYGSRAGKWTRILPPLLPDSSSSSDSTSESEPQEPIPRYAHQLVYDASTRTLYMHGGNGSTANAARTTLEQLEADLSKQDSEGGDENVAPGQGRPGEVEKEKRLDDFWSMRLERPAPAEVVRRSRFLIRRQQFREMCSTKPAIESLAFLQSKLATVVDHSDREEAEQFRSLLTCILAPPSPDGEPPHKRFRANEEDDDGDSPAAEEDMPTDDGPSTSTASFAAAASPPRTTVSTEYMLGIPDPSEKAGSSGLPGRSFEQRTAVFESLLEFVDQEAKQPTGNLLDLVDLPGLGGRNGEEWE</sequence>
<dbReference type="GO" id="GO:0005737">
    <property type="term" value="C:cytoplasm"/>
    <property type="evidence" value="ECO:0007669"/>
    <property type="project" value="TreeGrafter"/>
</dbReference>
<dbReference type="Pfam" id="PF01344">
    <property type="entry name" value="Kelch_1"/>
    <property type="match status" value="2"/>
</dbReference>
<feature type="region of interest" description="Disordered" evidence="3">
    <location>
        <begin position="351"/>
        <end position="380"/>
    </location>
</feature>
<dbReference type="InterPro" id="IPR011043">
    <property type="entry name" value="Gal_Oxase/kelch_b-propeller"/>
</dbReference>
<dbReference type="InterPro" id="IPR006652">
    <property type="entry name" value="Kelch_1"/>
</dbReference>
<dbReference type="AlphaFoldDB" id="D8QBS5"/>
<dbReference type="eggNOG" id="KOG2437">
    <property type="taxonomic scope" value="Eukaryota"/>
</dbReference>